<evidence type="ECO:0000313" key="3">
    <source>
        <dbReference type="Proteomes" id="UP000518752"/>
    </source>
</evidence>
<feature type="compositionally biased region" description="Polar residues" evidence="1">
    <location>
        <begin position="1"/>
        <end position="10"/>
    </location>
</feature>
<evidence type="ECO:0000256" key="1">
    <source>
        <dbReference type="SAM" id="MobiDB-lite"/>
    </source>
</evidence>
<protein>
    <recommendedName>
        <fullName evidence="4">Heat shock protein 9/12-domain-containing protein</fullName>
    </recommendedName>
</protein>
<dbReference type="AlphaFoldDB" id="A0A8H5M0U9"/>
<feature type="compositionally biased region" description="Polar residues" evidence="1">
    <location>
        <begin position="39"/>
        <end position="69"/>
    </location>
</feature>
<feature type="region of interest" description="Disordered" evidence="1">
    <location>
        <begin position="1"/>
        <end position="84"/>
    </location>
</feature>
<dbReference type="OrthoDB" id="2348401at2759"/>
<comment type="caution">
    <text evidence="2">The sequence shown here is derived from an EMBL/GenBank/DDBJ whole genome shotgun (WGS) entry which is preliminary data.</text>
</comment>
<evidence type="ECO:0008006" key="4">
    <source>
        <dbReference type="Google" id="ProtNLM"/>
    </source>
</evidence>
<organism evidence="2 3">
    <name type="scientific">Collybiopsis confluens</name>
    <dbReference type="NCBI Taxonomy" id="2823264"/>
    <lineage>
        <taxon>Eukaryota</taxon>
        <taxon>Fungi</taxon>
        <taxon>Dikarya</taxon>
        <taxon>Basidiomycota</taxon>
        <taxon>Agaricomycotina</taxon>
        <taxon>Agaricomycetes</taxon>
        <taxon>Agaricomycetidae</taxon>
        <taxon>Agaricales</taxon>
        <taxon>Marasmiineae</taxon>
        <taxon>Omphalotaceae</taxon>
        <taxon>Collybiopsis</taxon>
    </lineage>
</organism>
<dbReference type="InterPro" id="IPR007250">
    <property type="entry name" value="HSP9_HSP12"/>
</dbReference>
<accession>A0A8H5M0U9</accession>
<sequence length="84" mass="8717">MSDNARQSLTDKAGAAMKPDSQKSTTEHIGDKFKGTADSAASTAQPQSEKSTTQRMGDTVSGNSNNNDESLLDKTKGKLGLGGN</sequence>
<name>A0A8H5M0U9_9AGAR</name>
<feature type="compositionally biased region" description="Basic and acidic residues" evidence="1">
    <location>
        <begin position="25"/>
        <end position="35"/>
    </location>
</feature>
<proteinExistence type="predicted"/>
<dbReference type="Proteomes" id="UP000518752">
    <property type="component" value="Unassembled WGS sequence"/>
</dbReference>
<dbReference type="Pfam" id="PF04119">
    <property type="entry name" value="HSP9_HSP12"/>
    <property type="match status" value="1"/>
</dbReference>
<dbReference type="PIRSF" id="PIRSF002590">
    <property type="entry name" value="HSP9/HSP12_fun"/>
    <property type="match status" value="1"/>
</dbReference>
<dbReference type="EMBL" id="JAACJN010000085">
    <property type="protein sequence ID" value="KAF5377135.1"/>
    <property type="molecule type" value="Genomic_DNA"/>
</dbReference>
<evidence type="ECO:0000313" key="2">
    <source>
        <dbReference type="EMBL" id="KAF5377135.1"/>
    </source>
</evidence>
<dbReference type="Gene3D" id="6.10.250.2440">
    <property type="match status" value="2"/>
</dbReference>
<reference evidence="2 3" key="1">
    <citation type="journal article" date="2020" name="ISME J.">
        <title>Uncovering the hidden diversity of litter-decomposition mechanisms in mushroom-forming fungi.</title>
        <authorList>
            <person name="Floudas D."/>
            <person name="Bentzer J."/>
            <person name="Ahren D."/>
            <person name="Johansson T."/>
            <person name="Persson P."/>
            <person name="Tunlid A."/>
        </authorList>
    </citation>
    <scope>NUCLEOTIDE SEQUENCE [LARGE SCALE GENOMIC DNA]</scope>
    <source>
        <strain evidence="2 3">CBS 406.79</strain>
    </source>
</reference>
<gene>
    <name evidence="2" type="ORF">D9757_008770</name>
</gene>
<keyword evidence="3" id="KW-1185">Reference proteome</keyword>